<dbReference type="EMBL" id="JADFTS010000005">
    <property type="protein sequence ID" value="KAF9605799.1"/>
    <property type="molecule type" value="Genomic_DNA"/>
</dbReference>
<proteinExistence type="predicted"/>
<accession>A0A835LWH5</accession>
<comment type="caution">
    <text evidence="1">The sequence shown here is derived from an EMBL/GenBank/DDBJ whole genome shotgun (WGS) entry which is preliminary data.</text>
</comment>
<reference evidence="1 2" key="1">
    <citation type="submission" date="2020-10" db="EMBL/GenBank/DDBJ databases">
        <title>The Coptis chinensis genome and diversification of protoberbering-type alkaloids.</title>
        <authorList>
            <person name="Wang B."/>
            <person name="Shu S."/>
            <person name="Song C."/>
            <person name="Liu Y."/>
        </authorList>
    </citation>
    <scope>NUCLEOTIDE SEQUENCE [LARGE SCALE GENOMIC DNA]</scope>
    <source>
        <strain evidence="1">HL-2020</strain>
        <tissue evidence="1">Leaf</tissue>
    </source>
</reference>
<evidence type="ECO:0000313" key="1">
    <source>
        <dbReference type="EMBL" id="KAF9605799.1"/>
    </source>
</evidence>
<protein>
    <submittedName>
        <fullName evidence="1">Uncharacterized protein</fullName>
    </submittedName>
</protein>
<organism evidence="1 2">
    <name type="scientific">Coptis chinensis</name>
    <dbReference type="NCBI Taxonomy" id="261450"/>
    <lineage>
        <taxon>Eukaryota</taxon>
        <taxon>Viridiplantae</taxon>
        <taxon>Streptophyta</taxon>
        <taxon>Embryophyta</taxon>
        <taxon>Tracheophyta</taxon>
        <taxon>Spermatophyta</taxon>
        <taxon>Magnoliopsida</taxon>
        <taxon>Ranunculales</taxon>
        <taxon>Ranunculaceae</taxon>
        <taxon>Coptidoideae</taxon>
        <taxon>Coptis</taxon>
    </lineage>
</organism>
<keyword evidence="2" id="KW-1185">Reference proteome</keyword>
<sequence length="91" mass="10815">MASLNRSKWWLWFELKPHCIQFVCRAKVMLLQKRLRSKRKHVISKLGKLQEDHKLHYYVEEHFGGGSLLIWSFTRPSQFGRAGGYILEGKK</sequence>
<name>A0A835LWH5_9MAGN</name>
<dbReference type="Proteomes" id="UP000631114">
    <property type="component" value="Unassembled WGS sequence"/>
</dbReference>
<evidence type="ECO:0000313" key="2">
    <source>
        <dbReference type="Proteomes" id="UP000631114"/>
    </source>
</evidence>
<dbReference type="AlphaFoldDB" id="A0A835LWH5"/>
<gene>
    <name evidence="1" type="ORF">IFM89_018526</name>
</gene>